<dbReference type="InterPro" id="IPR052354">
    <property type="entry name" value="Cell_Wall_Dynamics_Protein"/>
</dbReference>
<dbReference type="GO" id="GO:0006032">
    <property type="term" value="P:chitin catabolic process"/>
    <property type="evidence" value="ECO:0007669"/>
    <property type="project" value="InterPro"/>
</dbReference>
<dbReference type="Proteomes" id="UP000501367">
    <property type="component" value="Chromosome"/>
</dbReference>
<dbReference type="GO" id="GO:0016998">
    <property type="term" value="P:cell wall macromolecule catabolic process"/>
    <property type="evidence" value="ECO:0007669"/>
    <property type="project" value="InterPro"/>
</dbReference>
<dbReference type="PANTHER" id="PTHR34408">
    <property type="entry name" value="FAMILY PROTEIN, PUTATIVE-RELATED"/>
    <property type="match status" value="1"/>
</dbReference>
<dbReference type="RefSeq" id="WP_168759163.1">
    <property type="nucleotide sequence ID" value="NZ_CP051487.1"/>
</dbReference>
<dbReference type="InterPro" id="IPR000726">
    <property type="entry name" value="Glyco_hydro_19_cat"/>
</dbReference>
<organism evidence="2 3">
    <name type="scientific">Pseudomonas umsongensis</name>
    <dbReference type="NCBI Taxonomy" id="198618"/>
    <lineage>
        <taxon>Bacteria</taxon>
        <taxon>Pseudomonadati</taxon>
        <taxon>Pseudomonadota</taxon>
        <taxon>Gammaproteobacteria</taxon>
        <taxon>Pseudomonadales</taxon>
        <taxon>Pseudomonadaceae</taxon>
        <taxon>Pseudomonas</taxon>
    </lineage>
</organism>
<accession>A0AAE7A285</accession>
<dbReference type="GeneID" id="72194277"/>
<dbReference type="SUPFAM" id="SSF53955">
    <property type="entry name" value="Lysozyme-like"/>
    <property type="match status" value="1"/>
</dbReference>
<dbReference type="EMBL" id="CP051487">
    <property type="protein sequence ID" value="QJC82474.1"/>
    <property type="molecule type" value="Genomic_DNA"/>
</dbReference>
<dbReference type="AlphaFoldDB" id="A0AAE7A285"/>
<evidence type="ECO:0000259" key="1">
    <source>
        <dbReference type="Pfam" id="PF00182"/>
    </source>
</evidence>
<dbReference type="InterPro" id="IPR023346">
    <property type="entry name" value="Lysozyme-like_dom_sf"/>
</dbReference>
<evidence type="ECO:0000313" key="2">
    <source>
        <dbReference type="EMBL" id="QJC82474.1"/>
    </source>
</evidence>
<name>A0AAE7A285_9PSED</name>
<reference evidence="2 3" key="1">
    <citation type="submission" date="2020-04" db="EMBL/GenBank/DDBJ databases">
        <authorList>
            <person name="Yao Y."/>
            <person name="He Z."/>
        </authorList>
    </citation>
    <scope>NUCLEOTIDE SEQUENCE [LARGE SCALE GENOMIC DNA]</scope>
    <source>
        <strain evidence="2 3">CY-1</strain>
    </source>
</reference>
<keyword evidence="2" id="KW-0378">Hydrolase</keyword>
<evidence type="ECO:0000313" key="3">
    <source>
        <dbReference type="Proteomes" id="UP000501367"/>
    </source>
</evidence>
<dbReference type="KEGG" id="pum:HGP31_11845"/>
<sequence>MPITQQQLLQILPNAGPVAGVFVSALNGAMARFNIQGRLRVAAFLAQIGHESGQLRTLVENLNYSADALIRTWPKRFNLVTATSVARKPEKIANIVYASRLGNGPAVTGDGWRYRGRGLIQITGWVNYQACGSALSLDLLAKPELLEQPAYAALSAAWFWSSNGLNELADAGQFEAITQRINGGLNGQADRLKLWGKATAVLALQAAVTNRTPTA</sequence>
<feature type="domain" description="Glycoside hydrolase family 19 catalytic" evidence="1">
    <location>
        <begin position="110"/>
        <end position="163"/>
    </location>
</feature>
<dbReference type="PANTHER" id="PTHR34408:SF1">
    <property type="entry name" value="GLYCOSYL HYDROLASE FAMILY 19 DOMAIN-CONTAINING PROTEIN HI_1415"/>
    <property type="match status" value="1"/>
</dbReference>
<dbReference type="Gene3D" id="1.10.530.10">
    <property type="match status" value="1"/>
</dbReference>
<protein>
    <submittedName>
        <fullName evidence="2">Glycoside hydrolase family 19 protein</fullName>
    </submittedName>
</protein>
<proteinExistence type="predicted"/>
<dbReference type="Pfam" id="PF00182">
    <property type="entry name" value="Glyco_hydro_19"/>
    <property type="match status" value="1"/>
</dbReference>
<gene>
    <name evidence="2" type="ORF">HGP31_11845</name>
</gene>
<dbReference type="GO" id="GO:0004568">
    <property type="term" value="F:chitinase activity"/>
    <property type="evidence" value="ECO:0007669"/>
    <property type="project" value="InterPro"/>
</dbReference>